<evidence type="ECO:0008006" key="3">
    <source>
        <dbReference type="Google" id="ProtNLM"/>
    </source>
</evidence>
<proteinExistence type="predicted"/>
<accession>A0ABV6IUM4</accession>
<reference evidence="1 2" key="1">
    <citation type="submission" date="2024-09" db="EMBL/GenBank/DDBJ databases">
        <authorList>
            <person name="Sun Q."/>
            <person name="Mori K."/>
        </authorList>
    </citation>
    <scope>NUCLEOTIDE SEQUENCE [LARGE SCALE GENOMIC DNA]</scope>
    <source>
        <strain evidence="1 2">CCM 7468</strain>
    </source>
</reference>
<organism evidence="1 2">
    <name type="scientific">Muricoccus vinaceus</name>
    <dbReference type="NCBI Taxonomy" id="424704"/>
    <lineage>
        <taxon>Bacteria</taxon>
        <taxon>Pseudomonadati</taxon>
        <taxon>Pseudomonadota</taxon>
        <taxon>Alphaproteobacteria</taxon>
        <taxon>Acetobacterales</taxon>
        <taxon>Roseomonadaceae</taxon>
        <taxon>Muricoccus</taxon>
    </lineage>
</organism>
<comment type="caution">
    <text evidence="1">The sequence shown here is derived from an EMBL/GenBank/DDBJ whole genome shotgun (WGS) entry which is preliminary data.</text>
</comment>
<dbReference type="Proteomes" id="UP001589789">
    <property type="component" value="Unassembled WGS sequence"/>
</dbReference>
<sequence length="298" mass="34069">MFLFHAPVVAPVLPISSLAGEAVMQVGWRYDAALAGMVGKGHGVASIATFLGVDSAFVLERVLVRGLATPHDRPLRTRRHPKAWPAAHFRRLIDCWLDGWKAASAAEALGRSVNSIYAQVRRLGLPRRPRRELHQPARDTVERMQREWGSLGHTYRDVVRPTDETLVQIITRANGEILRIERKKNRNEIRWTPALDHEISERSWANQHYKAIGKALSISHRAVRTRLSLIGMPSHEREDLVEHYDPALGRERLRRSGYRWRECSFRKGQFFWSAHYGETTSKLAKKSKAYQEASLTAF</sequence>
<dbReference type="RefSeq" id="WP_377052557.1">
    <property type="nucleotide sequence ID" value="NZ_JBHLVZ010000059.1"/>
</dbReference>
<keyword evidence="2" id="KW-1185">Reference proteome</keyword>
<evidence type="ECO:0000313" key="2">
    <source>
        <dbReference type="Proteomes" id="UP001589789"/>
    </source>
</evidence>
<gene>
    <name evidence="1" type="ORF">ACFFIC_17225</name>
</gene>
<dbReference type="EMBL" id="JBHLVZ010000059">
    <property type="protein sequence ID" value="MFC0387272.1"/>
    <property type="molecule type" value="Genomic_DNA"/>
</dbReference>
<name>A0ABV6IUM4_9PROT</name>
<evidence type="ECO:0000313" key="1">
    <source>
        <dbReference type="EMBL" id="MFC0387272.1"/>
    </source>
</evidence>
<protein>
    <recommendedName>
        <fullName evidence="3">Transposase IS30-like HTH domain-containing protein</fullName>
    </recommendedName>
</protein>